<feature type="transmembrane region" description="Helical" evidence="8">
    <location>
        <begin position="219"/>
        <end position="238"/>
    </location>
</feature>
<evidence type="ECO:0000256" key="4">
    <source>
        <dbReference type="ARBA" id="ARBA00022519"/>
    </source>
</evidence>
<evidence type="ECO:0000256" key="7">
    <source>
        <dbReference type="ARBA" id="ARBA00023136"/>
    </source>
</evidence>
<dbReference type="Gene3D" id="1.20.81.30">
    <property type="entry name" value="Type II secretion system (T2SS), domain F"/>
    <property type="match status" value="2"/>
</dbReference>
<dbReference type="PANTHER" id="PTHR30012">
    <property type="entry name" value="GENERAL SECRETION PATHWAY PROTEIN"/>
    <property type="match status" value="1"/>
</dbReference>
<dbReference type="FunFam" id="1.20.81.30:FF:000001">
    <property type="entry name" value="Type II secretion system protein F"/>
    <property type="match status" value="1"/>
</dbReference>
<dbReference type="InterPro" id="IPR042094">
    <property type="entry name" value="T2SS_GspF_sf"/>
</dbReference>
<keyword evidence="3" id="KW-1003">Cell membrane</keyword>
<evidence type="ECO:0000256" key="2">
    <source>
        <dbReference type="ARBA" id="ARBA00005745"/>
    </source>
</evidence>
<keyword evidence="6 8" id="KW-1133">Transmembrane helix</keyword>
<dbReference type="PANTHER" id="PTHR30012:SF0">
    <property type="entry name" value="TYPE II SECRETION SYSTEM PROTEIN F-RELATED"/>
    <property type="match status" value="1"/>
</dbReference>
<evidence type="ECO:0000256" key="5">
    <source>
        <dbReference type="ARBA" id="ARBA00022692"/>
    </source>
</evidence>
<evidence type="ECO:0000256" key="6">
    <source>
        <dbReference type="ARBA" id="ARBA00022989"/>
    </source>
</evidence>
<dbReference type="InterPro" id="IPR018076">
    <property type="entry name" value="T2SS_GspF_dom"/>
</dbReference>
<dbReference type="GO" id="GO:0005886">
    <property type="term" value="C:plasma membrane"/>
    <property type="evidence" value="ECO:0007669"/>
    <property type="project" value="UniProtKB-SubCell"/>
</dbReference>
<evidence type="ECO:0000259" key="9">
    <source>
        <dbReference type="Pfam" id="PF00482"/>
    </source>
</evidence>
<gene>
    <name evidence="10" type="ORF">COU46_03560</name>
</gene>
<evidence type="ECO:0000313" key="10">
    <source>
        <dbReference type="EMBL" id="PIR70043.1"/>
    </source>
</evidence>
<dbReference type="PRINTS" id="PR00812">
    <property type="entry name" value="BCTERIALGSPF"/>
</dbReference>
<evidence type="ECO:0000256" key="8">
    <source>
        <dbReference type="SAM" id="Phobius"/>
    </source>
</evidence>
<comment type="similarity">
    <text evidence="2">Belongs to the GSP F family.</text>
</comment>
<comment type="caution">
    <text evidence="10">The sequence shown here is derived from an EMBL/GenBank/DDBJ whole genome shotgun (WGS) entry which is preliminary data.</text>
</comment>
<keyword evidence="5 8" id="KW-0812">Transmembrane</keyword>
<evidence type="ECO:0000256" key="3">
    <source>
        <dbReference type="ARBA" id="ARBA00022475"/>
    </source>
</evidence>
<reference evidence="11" key="1">
    <citation type="submission" date="2017-09" db="EMBL/GenBank/DDBJ databases">
        <title>Depth-based differentiation of microbial function through sediment-hosted aquifers and enrichment of novel symbionts in the deep terrestrial subsurface.</title>
        <authorList>
            <person name="Probst A.J."/>
            <person name="Ladd B."/>
            <person name="Jarett J.K."/>
            <person name="Geller-Mcgrath D.E."/>
            <person name="Sieber C.M.K."/>
            <person name="Emerson J.B."/>
            <person name="Anantharaman K."/>
            <person name="Thomas B.C."/>
            <person name="Malmstrom R."/>
            <person name="Stieglmeier M."/>
            <person name="Klingl A."/>
            <person name="Woyke T."/>
            <person name="Ryan C.M."/>
            <person name="Banfield J.F."/>
        </authorList>
    </citation>
    <scope>NUCLEOTIDE SEQUENCE [LARGE SCALE GENOMIC DNA]</scope>
</reference>
<evidence type="ECO:0000256" key="1">
    <source>
        <dbReference type="ARBA" id="ARBA00004429"/>
    </source>
</evidence>
<feature type="transmembrane region" description="Helical" evidence="8">
    <location>
        <begin position="168"/>
        <end position="191"/>
    </location>
</feature>
<comment type="subcellular location">
    <subcellularLocation>
        <location evidence="1">Cell inner membrane</location>
        <topology evidence="1">Multi-pass membrane protein</topology>
    </subcellularLocation>
</comment>
<accession>A0A2H0TES9</accession>
<sequence>MIFNYQAKTPEGEARNGTINAASVDLAIAALQRRNLSIISLKPAGEATPFYKRKIKWLERVKNRDVVILSRQLSTLFEAKVPVVDSFKILAQEAPSPILRQNLLELLDDLQGGLSMSQSMGRHPDVFSPFYISMVKAGEESGKLEQVFSYMAEYLERSYQLITKAKNALIYPAFIMTAFIGVMVLMMTTVIPRLSSILTESGQAVPVYTQVVISVSDFLRFYGIFLLAFLVVAAIFLWKYTKSKTGRVIISSIQLKIPYIGSLYKKMYLARFTDTLQTLVAGGVPVVHALEISGNVIGNEVYRVIIADTVEAVRSGASISDSLARYSEVPTLVTQMIKVGEETGKLDFILKTTSKFYTQEVNYAVDALVTLIEPLMILLLGAGVGVLVASILIPIYNISSSM</sequence>
<dbReference type="Proteomes" id="UP000229383">
    <property type="component" value="Unassembled WGS sequence"/>
</dbReference>
<protein>
    <recommendedName>
        <fullName evidence="9">Type II secretion system protein GspF domain-containing protein</fullName>
    </recommendedName>
</protein>
<feature type="domain" description="Type II secretion system protein GspF" evidence="9">
    <location>
        <begin position="70"/>
        <end position="192"/>
    </location>
</feature>
<dbReference type="Pfam" id="PF00482">
    <property type="entry name" value="T2SSF"/>
    <property type="match status" value="2"/>
</dbReference>
<feature type="domain" description="Type II secretion system protein GspF" evidence="9">
    <location>
        <begin position="272"/>
        <end position="394"/>
    </location>
</feature>
<dbReference type="EMBL" id="PFCN01000040">
    <property type="protein sequence ID" value="PIR70043.1"/>
    <property type="molecule type" value="Genomic_DNA"/>
</dbReference>
<name>A0A2H0TES9_9BACT</name>
<keyword evidence="7 8" id="KW-0472">Membrane</keyword>
<dbReference type="AlphaFoldDB" id="A0A2H0TES9"/>
<feature type="transmembrane region" description="Helical" evidence="8">
    <location>
        <begin position="375"/>
        <end position="396"/>
    </location>
</feature>
<dbReference type="InterPro" id="IPR003004">
    <property type="entry name" value="GspF/PilC"/>
</dbReference>
<proteinExistence type="inferred from homology"/>
<evidence type="ECO:0000313" key="11">
    <source>
        <dbReference type="Proteomes" id="UP000229383"/>
    </source>
</evidence>
<organism evidence="10 11">
    <name type="scientific">Candidatus Niyogibacteria bacterium CG10_big_fil_rev_8_21_14_0_10_42_19</name>
    <dbReference type="NCBI Taxonomy" id="1974725"/>
    <lineage>
        <taxon>Bacteria</taxon>
        <taxon>Candidatus Niyogiibacteriota</taxon>
    </lineage>
</organism>
<keyword evidence="4" id="KW-0997">Cell inner membrane</keyword>